<name>A0A4R4FGU6_9FIRM</name>
<accession>A0A4R4FGU6</accession>
<dbReference type="InterPro" id="IPR026870">
    <property type="entry name" value="Zinc_ribbon_dom"/>
</dbReference>
<feature type="domain" description="Zinc-ribbon" evidence="2">
    <location>
        <begin position="14"/>
        <end position="34"/>
    </location>
</feature>
<dbReference type="Proteomes" id="UP000295710">
    <property type="component" value="Unassembled WGS sequence"/>
</dbReference>
<evidence type="ECO:0000313" key="4">
    <source>
        <dbReference type="Proteomes" id="UP000295710"/>
    </source>
</evidence>
<keyword evidence="4" id="KW-1185">Reference proteome</keyword>
<keyword evidence="1" id="KW-0472">Membrane</keyword>
<proteinExistence type="predicted"/>
<dbReference type="EMBL" id="SMMX01000002">
    <property type="protein sequence ID" value="TDA22944.1"/>
    <property type="molecule type" value="Genomic_DNA"/>
</dbReference>
<comment type="caution">
    <text evidence="3">The sequence shown here is derived from an EMBL/GenBank/DDBJ whole genome shotgun (WGS) entry which is preliminary data.</text>
</comment>
<evidence type="ECO:0000256" key="1">
    <source>
        <dbReference type="SAM" id="Phobius"/>
    </source>
</evidence>
<protein>
    <submittedName>
        <fullName evidence="3">Zinc ribbon domain-containing protein</fullName>
    </submittedName>
</protein>
<organism evidence="3 4">
    <name type="scientific">Extibacter muris</name>
    <dbReference type="NCBI Taxonomy" id="1796622"/>
    <lineage>
        <taxon>Bacteria</taxon>
        <taxon>Bacillati</taxon>
        <taxon>Bacillota</taxon>
        <taxon>Clostridia</taxon>
        <taxon>Lachnospirales</taxon>
        <taxon>Lachnospiraceae</taxon>
        <taxon>Extibacter</taxon>
    </lineage>
</organism>
<keyword evidence="1" id="KW-1133">Transmembrane helix</keyword>
<sequence>MKRGRMVHMETIICPKCGKEVSGNSIYCSYCGCPISREAGSGKEQMSGTRRIKRNNMILMIGIIAAVMLGIVIFAVLKPTGSKEYCEGLRWGSSVRTVEKKYPDWTYDEDNSYFDLVDSLDGYHSEGDMIDMNFCFDENDKLEKIEASIVSEDIGDAILYYVGYFNKIYDEDYEATYNTKYRWYGDKTNISMTATDVLLVITYEDAK</sequence>
<dbReference type="Pfam" id="PF13240">
    <property type="entry name" value="Zn_Ribbon_1"/>
    <property type="match status" value="1"/>
</dbReference>
<evidence type="ECO:0000313" key="3">
    <source>
        <dbReference type="EMBL" id="TDA22944.1"/>
    </source>
</evidence>
<feature type="transmembrane region" description="Helical" evidence="1">
    <location>
        <begin position="57"/>
        <end position="77"/>
    </location>
</feature>
<keyword evidence="1" id="KW-0812">Transmembrane</keyword>
<dbReference type="AlphaFoldDB" id="A0A4R4FGU6"/>
<reference evidence="3 4" key="1">
    <citation type="journal article" date="2016" name="Nat. Microbiol.">
        <title>The Mouse Intestinal Bacterial Collection (miBC) provides host-specific insight into cultured diversity and functional potential of the gut microbiota.</title>
        <authorList>
            <person name="Lagkouvardos I."/>
            <person name="Pukall R."/>
            <person name="Abt B."/>
            <person name="Foesel B.U."/>
            <person name="Meier-Kolthoff J.P."/>
            <person name="Kumar N."/>
            <person name="Bresciani A."/>
            <person name="Martinez I."/>
            <person name="Just S."/>
            <person name="Ziegler C."/>
            <person name="Brugiroux S."/>
            <person name="Garzetti D."/>
            <person name="Wenning M."/>
            <person name="Bui T.P."/>
            <person name="Wang J."/>
            <person name="Hugenholtz F."/>
            <person name="Plugge C.M."/>
            <person name="Peterson D.A."/>
            <person name="Hornef M.W."/>
            <person name="Baines J.F."/>
            <person name="Smidt H."/>
            <person name="Walter J."/>
            <person name="Kristiansen K."/>
            <person name="Nielsen H.B."/>
            <person name="Haller D."/>
            <person name="Overmann J."/>
            <person name="Stecher B."/>
            <person name="Clavel T."/>
        </authorList>
    </citation>
    <scope>NUCLEOTIDE SEQUENCE [LARGE SCALE GENOMIC DNA]</scope>
    <source>
        <strain evidence="3 4">DSM 28560</strain>
    </source>
</reference>
<evidence type="ECO:0000259" key="2">
    <source>
        <dbReference type="Pfam" id="PF13240"/>
    </source>
</evidence>
<gene>
    <name evidence="3" type="ORF">E1963_02310</name>
</gene>